<dbReference type="HAMAP" id="MF_00169">
    <property type="entry name" value="AroQ"/>
    <property type="match status" value="1"/>
</dbReference>
<dbReference type="Pfam" id="PF01220">
    <property type="entry name" value="DHquinase_II"/>
    <property type="match status" value="1"/>
</dbReference>
<keyword evidence="12" id="KW-1133">Transmembrane helix</keyword>
<dbReference type="InterPro" id="IPR001874">
    <property type="entry name" value="DHquinase_II"/>
</dbReference>
<protein>
    <recommendedName>
        <fullName evidence="6 8">3-dehydroquinate dehydratase</fullName>
        <shortName evidence="8">3-dehydroquinase</shortName>
        <ecNumber evidence="6 8">4.2.1.10</ecNumber>
    </recommendedName>
    <alternativeName>
        <fullName evidence="8">Type II DHQase</fullName>
    </alternativeName>
</protein>
<evidence type="ECO:0000256" key="1">
    <source>
        <dbReference type="ARBA" id="ARBA00001864"/>
    </source>
</evidence>
<dbReference type="GO" id="GO:0008652">
    <property type="term" value="P:amino acid biosynthetic process"/>
    <property type="evidence" value="ECO:0007669"/>
    <property type="project" value="UniProtKB-KW"/>
</dbReference>
<evidence type="ECO:0000256" key="3">
    <source>
        <dbReference type="ARBA" id="ARBA00004902"/>
    </source>
</evidence>
<feature type="transmembrane region" description="Helical" evidence="12">
    <location>
        <begin position="116"/>
        <end position="138"/>
    </location>
</feature>
<dbReference type="OrthoDB" id="9790793at2"/>
<dbReference type="Proteomes" id="UP000199400">
    <property type="component" value="Unassembled WGS sequence"/>
</dbReference>
<dbReference type="STRING" id="54.SAMN02745121_07257"/>
<evidence type="ECO:0000256" key="7">
    <source>
        <dbReference type="ARBA" id="ARBA00023239"/>
    </source>
</evidence>
<accession>A0A1I2GHS8</accession>
<keyword evidence="7 8" id="KW-0456">Lyase</keyword>
<dbReference type="EC" id="4.2.1.10" evidence="6 8"/>
<evidence type="ECO:0000256" key="9">
    <source>
        <dbReference type="PIRSR" id="PIRSR001399-1"/>
    </source>
</evidence>
<dbReference type="UniPathway" id="UPA00053">
    <property type="reaction ID" value="UER00086"/>
</dbReference>
<evidence type="ECO:0000256" key="12">
    <source>
        <dbReference type="SAM" id="Phobius"/>
    </source>
</evidence>
<dbReference type="PROSITE" id="PS01029">
    <property type="entry name" value="DEHYDROQUINASE_II"/>
    <property type="match status" value="1"/>
</dbReference>
<feature type="binding site" evidence="8 10">
    <location>
        <position position="114"/>
    </location>
    <ligand>
        <name>substrate</name>
    </ligand>
</feature>
<gene>
    <name evidence="8" type="primary">aroQ</name>
    <name evidence="13" type="ORF">SAMN02745121_07257</name>
</gene>
<evidence type="ECO:0000256" key="10">
    <source>
        <dbReference type="PIRSR" id="PIRSR001399-2"/>
    </source>
</evidence>
<dbReference type="GO" id="GO:0009073">
    <property type="term" value="P:aromatic amino acid family biosynthetic process"/>
    <property type="evidence" value="ECO:0007669"/>
    <property type="project" value="UniProtKB-KW"/>
</dbReference>
<feature type="active site" description="Proton donor" evidence="8 9">
    <location>
        <position position="103"/>
    </location>
</feature>
<proteinExistence type="inferred from homology"/>
<dbReference type="EMBL" id="FOMX01000032">
    <property type="protein sequence ID" value="SFF16181.1"/>
    <property type="molecule type" value="Genomic_DNA"/>
</dbReference>
<name>A0A1I2GHS8_9BACT</name>
<evidence type="ECO:0000256" key="6">
    <source>
        <dbReference type="ARBA" id="ARBA00012060"/>
    </source>
</evidence>
<dbReference type="NCBIfam" id="NF003807">
    <property type="entry name" value="PRK05395.1-4"/>
    <property type="match status" value="1"/>
</dbReference>
<dbReference type="GO" id="GO:0019631">
    <property type="term" value="P:quinate catabolic process"/>
    <property type="evidence" value="ECO:0007669"/>
    <property type="project" value="TreeGrafter"/>
</dbReference>
<sequence length="151" mass="16030">MSAAPRVLVIHGPNLNLLGQREPGIYGAQTLAQLDASLHTLASELGAELTCRQSNHEGVILDWIHAAHGTADGIIINPGAYTHTSVAIQDALRAVPVPAVEVHLSNLYRRESLRQVSMSGVACVGVIMGLGTASYHLALRYLVAEHTARPS</sequence>
<evidence type="ECO:0000256" key="5">
    <source>
        <dbReference type="ARBA" id="ARBA00011193"/>
    </source>
</evidence>
<dbReference type="CDD" id="cd00466">
    <property type="entry name" value="DHQase_II"/>
    <property type="match status" value="1"/>
</dbReference>
<keyword evidence="14" id="KW-1185">Reference proteome</keyword>
<dbReference type="RefSeq" id="WP_096328135.1">
    <property type="nucleotide sequence ID" value="NZ_FOMX01000032.1"/>
</dbReference>
<comment type="catalytic activity">
    <reaction evidence="1 8">
        <text>3-dehydroquinate = 3-dehydroshikimate + H2O</text>
        <dbReference type="Rhea" id="RHEA:21096"/>
        <dbReference type="ChEBI" id="CHEBI:15377"/>
        <dbReference type="ChEBI" id="CHEBI:16630"/>
        <dbReference type="ChEBI" id="CHEBI:32364"/>
        <dbReference type="EC" id="4.2.1.10"/>
    </reaction>
</comment>
<dbReference type="Gene3D" id="3.40.50.9100">
    <property type="entry name" value="Dehydroquinase, class II"/>
    <property type="match status" value="1"/>
</dbReference>
<dbReference type="PIRSF" id="PIRSF001399">
    <property type="entry name" value="DHquinase_II"/>
    <property type="match status" value="1"/>
</dbReference>
<dbReference type="InterPro" id="IPR036441">
    <property type="entry name" value="DHquinase_II_sf"/>
</dbReference>
<evidence type="ECO:0000256" key="4">
    <source>
        <dbReference type="ARBA" id="ARBA00011037"/>
    </source>
</evidence>
<dbReference type="SUPFAM" id="SSF52304">
    <property type="entry name" value="Type II 3-dehydroquinate dehydratase"/>
    <property type="match status" value="1"/>
</dbReference>
<dbReference type="NCBIfam" id="TIGR01088">
    <property type="entry name" value="aroQ"/>
    <property type="match status" value="1"/>
</dbReference>
<dbReference type="GO" id="GO:0009423">
    <property type="term" value="P:chorismate biosynthetic process"/>
    <property type="evidence" value="ECO:0007669"/>
    <property type="project" value="UniProtKB-UniRule"/>
</dbReference>
<feature type="binding site" evidence="8 10">
    <location>
        <position position="83"/>
    </location>
    <ligand>
        <name>substrate</name>
    </ligand>
</feature>
<feature type="binding site" evidence="8 10">
    <location>
        <position position="77"/>
    </location>
    <ligand>
        <name>substrate</name>
    </ligand>
</feature>
<dbReference type="PANTHER" id="PTHR21272:SF3">
    <property type="entry name" value="CATABOLIC 3-DEHYDROQUINASE"/>
    <property type="match status" value="1"/>
</dbReference>
<keyword evidence="8" id="KW-0057">Aromatic amino acid biosynthesis</keyword>
<feature type="active site" description="Proton acceptor" evidence="8 9">
    <location>
        <position position="26"/>
    </location>
</feature>
<dbReference type="NCBIfam" id="NF003805">
    <property type="entry name" value="PRK05395.1-2"/>
    <property type="match status" value="1"/>
</dbReference>
<evidence type="ECO:0000313" key="14">
    <source>
        <dbReference type="Proteomes" id="UP000199400"/>
    </source>
</evidence>
<evidence type="ECO:0000313" key="13">
    <source>
        <dbReference type="EMBL" id="SFF16181.1"/>
    </source>
</evidence>
<dbReference type="InterPro" id="IPR018509">
    <property type="entry name" value="DHquinase_II_CS"/>
</dbReference>
<feature type="binding site" evidence="8 10">
    <location>
        <begin position="104"/>
        <end position="105"/>
    </location>
    <ligand>
        <name>substrate</name>
    </ligand>
</feature>
<keyword evidence="12" id="KW-0812">Transmembrane</keyword>
<feature type="binding site" evidence="8 10">
    <location>
        <position position="90"/>
    </location>
    <ligand>
        <name>substrate</name>
    </ligand>
</feature>
<organism evidence="13 14">
    <name type="scientific">Nannocystis exedens</name>
    <dbReference type="NCBI Taxonomy" id="54"/>
    <lineage>
        <taxon>Bacteria</taxon>
        <taxon>Pseudomonadati</taxon>
        <taxon>Myxococcota</taxon>
        <taxon>Polyangia</taxon>
        <taxon>Nannocystales</taxon>
        <taxon>Nannocystaceae</taxon>
        <taxon>Nannocystis</taxon>
    </lineage>
</organism>
<dbReference type="GO" id="GO:0003855">
    <property type="term" value="F:3-dehydroquinate dehydratase activity"/>
    <property type="evidence" value="ECO:0007669"/>
    <property type="project" value="UniProtKB-UniRule"/>
</dbReference>
<dbReference type="NCBIfam" id="NF003806">
    <property type="entry name" value="PRK05395.1-3"/>
    <property type="match status" value="1"/>
</dbReference>
<reference evidence="14" key="1">
    <citation type="submission" date="2016-10" db="EMBL/GenBank/DDBJ databases">
        <authorList>
            <person name="Varghese N."/>
            <person name="Submissions S."/>
        </authorList>
    </citation>
    <scope>NUCLEOTIDE SEQUENCE [LARGE SCALE GENOMIC DNA]</scope>
    <source>
        <strain evidence="14">ATCC 25963</strain>
    </source>
</reference>
<evidence type="ECO:0000256" key="2">
    <source>
        <dbReference type="ARBA" id="ARBA00003924"/>
    </source>
</evidence>
<keyword evidence="8" id="KW-0028">Amino-acid biosynthesis</keyword>
<feature type="site" description="Transition state stabilizer" evidence="8 11">
    <location>
        <position position="21"/>
    </location>
</feature>
<comment type="similarity">
    <text evidence="4 8">Belongs to the type-II 3-dehydroquinase family.</text>
</comment>
<comment type="pathway">
    <text evidence="3 8">Metabolic intermediate biosynthesis; chorismate biosynthesis; chorismate from D-erythrose 4-phosphate and phosphoenolpyruvate: step 3/7.</text>
</comment>
<comment type="function">
    <text evidence="2 8">Catalyzes a trans-dehydration via an enolate intermediate.</text>
</comment>
<comment type="subunit">
    <text evidence="5 8">Homododecamer.</text>
</comment>
<dbReference type="AlphaFoldDB" id="A0A1I2GHS8"/>
<evidence type="ECO:0000256" key="11">
    <source>
        <dbReference type="PIRSR" id="PIRSR001399-3"/>
    </source>
</evidence>
<dbReference type="PANTHER" id="PTHR21272">
    <property type="entry name" value="CATABOLIC 3-DEHYDROQUINASE"/>
    <property type="match status" value="1"/>
</dbReference>
<keyword evidence="12" id="KW-0472">Membrane</keyword>
<evidence type="ECO:0000256" key="8">
    <source>
        <dbReference type="HAMAP-Rule" id="MF_00169"/>
    </source>
</evidence>